<evidence type="ECO:0000313" key="3">
    <source>
        <dbReference type="Proteomes" id="UP000001949"/>
    </source>
</evidence>
<feature type="compositionally biased region" description="Polar residues" evidence="1">
    <location>
        <begin position="141"/>
        <end position="157"/>
    </location>
</feature>
<dbReference type="eggNOG" id="ENOG502SSMP">
    <property type="taxonomic scope" value="Eukaryota"/>
</dbReference>
<feature type="region of interest" description="Disordered" evidence="1">
    <location>
        <begin position="1"/>
        <end position="157"/>
    </location>
</feature>
<dbReference type="Proteomes" id="UP000001949">
    <property type="component" value="Unassembled WGS sequence"/>
</dbReference>
<evidence type="ECO:0000313" key="2">
    <source>
        <dbReference type="EMBL" id="EAN32779.1"/>
    </source>
</evidence>
<protein>
    <recommendedName>
        <fullName evidence="4">Glideosome-associated protein 45</fullName>
    </recommendedName>
</protein>
<dbReference type="GeneID" id="3501961"/>
<feature type="compositionally biased region" description="Acidic residues" evidence="1">
    <location>
        <begin position="42"/>
        <end position="63"/>
    </location>
</feature>
<dbReference type="RefSeq" id="XP_765062.1">
    <property type="nucleotide sequence ID" value="XM_759969.1"/>
</dbReference>
<reference evidence="2 3" key="1">
    <citation type="journal article" date="2005" name="Science">
        <title>Genome sequence of Theileria parva, a bovine pathogen that transforms lymphocytes.</title>
        <authorList>
            <person name="Gardner M.J."/>
            <person name="Bishop R."/>
            <person name="Shah T."/>
            <person name="de Villiers E.P."/>
            <person name="Carlton J.M."/>
            <person name="Hall N."/>
            <person name="Ren Q."/>
            <person name="Paulsen I.T."/>
            <person name="Pain A."/>
            <person name="Berriman M."/>
            <person name="Wilson R.J.M."/>
            <person name="Sato S."/>
            <person name="Ralph S.A."/>
            <person name="Mann D.J."/>
            <person name="Xiong Z."/>
            <person name="Shallom S.J."/>
            <person name="Weidman J."/>
            <person name="Jiang L."/>
            <person name="Lynn J."/>
            <person name="Weaver B."/>
            <person name="Shoaibi A."/>
            <person name="Domingo A.R."/>
            <person name="Wasawo D."/>
            <person name="Crabtree J."/>
            <person name="Wortman J.R."/>
            <person name="Haas B."/>
            <person name="Angiuoli S.V."/>
            <person name="Creasy T.H."/>
            <person name="Lu C."/>
            <person name="Suh B."/>
            <person name="Silva J.C."/>
            <person name="Utterback T.R."/>
            <person name="Feldblyum T.V."/>
            <person name="Pertea M."/>
            <person name="Allen J."/>
            <person name="Nierman W.C."/>
            <person name="Taracha E.L.N."/>
            <person name="Salzberg S.L."/>
            <person name="White O.R."/>
            <person name="Fitzhugh H.A."/>
            <person name="Morzaria S."/>
            <person name="Venter J.C."/>
            <person name="Fraser C.M."/>
            <person name="Nene V."/>
        </authorList>
    </citation>
    <scope>NUCLEOTIDE SEQUENCE [LARGE SCALE GENOMIC DNA]</scope>
    <source>
        <strain evidence="2 3">Muguga</strain>
    </source>
</reference>
<evidence type="ECO:0000256" key="1">
    <source>
        <dbReference type="SAM" id="MobiDB-lite"/>
    </source>
</evidence>
<dbReference type="EMBL" id="AAGK01000002">
    <property type="protein sequence ID" value="EAN32779.1"/>
    <property type="molecule type" value="Genomic_DNA"/>
</dbReference>
<name>Q4N4Z4_THEPA</name>
<dbReference type="AlphaFoldDB" id="Q4N4Z4"/>
<dbReference type="VEuPathDB" id="PiroplasmaDB:TpMuguga_02g00496"/>
<sequence length="217" mass="24059">MGNRCTKSSTKNVSENEGPQKPEEVMEEDESLMEQKSYDFNGENDLDENDLELEQENELEDEPEMKPLESRLSSKKSNVDPDSGLDPGLLPFQNSITSRSDHNTSNFSMQNSSVTLKSQSTAMDGSNSDEDPFKEYELNKDNGSNNSLDGYASTQASNEFSDPAIDMRTFTPFDMKKTDELASFLVSRCGLGLQKGHNPQTCKICQTVDLSDAPLIA</sequence>
<dbReference type="InParanoid" id="Q4N4Z4"/>
<feature type="compositionally biased region" description="Basic and acidic residues" evidence="1">
    <location>
        <begin position="131"/>
        <end position="140"/>
    </location>
</feature>
<proteinExistence type="predicted"/>
<organism evidence="2 3">
    <name type="scientific">Theileria parva</name>
    <name type="common">East coast fever infection agent</name>
    <dbReference type="NCBI Taxonomy" id="5875"/>
    <lineage>
        <taxon>Eukaryota</taxon>
        <taxon>Sar</taxon>
        <taxon>Alveolata</taxon>
        <taxon>Apicomplexa</taxon>
        <taxon>Aconoidasida</taxon>
        <taxon>Piroplasmida</taxon>
        <taxon>Theileriidae</taxon>
        <taxon>Theileria</taxon>
    </lineage>
</organism>
<accession>Q4N4Z4</accession>
<gene>
    <name evidence="2" type="ordered locus">TP02_0496</name>
</gene>
<feature type="compositionally biased region" description="Polar residues" evidence="1">
    <location>
        <begin position="1"/>
        <end position="17"/>
    </location>
</feature>
<evidence type="ECO:0008006" key="4">
    <source>
        <dbReference type="Google" id="ProtNLM"/>
    </source>
</evidence>
<comment type="caution">
    <text evidence="2">The sequence shown here is derived from an EMBL/GenBank/DDBJ whole genome shotgun (WGS) entry which is preliminary data.</text>
</comment>
<dbReference type="KEGG" id="tpv:TP02_0496"/>
<keyword evidence="3" id="KW-1185">Reference proteome</keyword>
<dbReference type="OMA" id="QKSYDFN"/>
<feature type="compositionally biased region" description="Polar residues" evidence="1">
    <location>
        <begin position="92"/>
        <end position="126"/>
    </location>
</feature>